<evidence type="ECO:0000313" key="1">
    <source>
        <dbReference type="EMBL" id="SVE17759.1"/>
    </source>
</evidence>
<gene>
    <name evidence="1" type="ORF">METZ01_LOCUS470613</name>
</gene>
<proteinExistence type="predicted"/>
<protein>
    <recommendedName>
        <fullName evidence="2">Gfo/Idh/MocA-like oxidoreductase C-terminal domain-containing protein</fullName>
    </recommendedName>
</protein>
<accession>A0A383BD78</accession>
<organism evidence="1">
    <name type="scientific">marine metagenome</name>
    <dbReference type="NCBI Taxonomy" id="408172"/>
    <lineage>
        <taxon>unclassified sequences</taxon>
        <taxon>metagenomes</taxon>
        <taxon>ecological metagenomes</taxon>
    </lineage>
</organism>
<sequence>KATACLRCNHNDPFGFPRRRFHIAGTKGGMAIQQLESGRFTLNLDQARGKFKKGIQAVQLKAGRSYTSEFADLAKVIRGEKQLAWSYEHDLAVHQTLLKICGMD</sequence>
<name>A0A383BD78_9ZZZZ</name>
<dbReference type="AlphaFoldDB" id="A0A383BD78"/>
<reference evidence="1" key="1">
    <citation type="submission" date="2018-05" db="EMBL/GenBank/DDBJ databases">
        <authorList>
            <person name="Lanie J.A."/>
            <person name="Ng W.-L."/>
            <person name="Kazmierczak K.M."/>
            <person name="Andrzejewski T.M."/>
            <person name="Davidsen T.M."/>
            <person name="Wayne K.J."/>
            <person name="Tettelin H."/>
            <person name="Glass J.I."/>
            <person name="Rusch D."/>
            <person name="Podicherti R."/>
            <person name="Tsui H.-C.T."/>
            <person name="Winkler M.E."/>
        </authorList>
    </citation>
    <scope>NUCLEOTIDE SEQUENCE</scope>
</reference>
<dbReference type="Gene3D" id="3.30.360.10">
    <property type="entry name" value="Dihydrodipicolinate Reductase, domain 2"/>
    <property type="match status" value="1"/>
</dbReference>
<feature type="non-terminal residue" evidence="1">
    <location>
        <position position="1"/>
    </location>
</feature>
<dbReference type="EMBL" id="UINC01199369">
    <property type="protein sequence ID" value="SVE17759.1"/>
    <property type="molecule type" value="Genomic_DNA"/>
</dbReference>
<evidence type="ECO:0008006" key="2">
    <source>
        <dbReference type="Google" id="ProtNLM"/>
    </source>
</evidence>